<evidence type="ECO:0000313" key="2">
    <source>
        <dbReference type="Proteomes" id="UP001149090"/>
    </source>
</evidence>
<comment type="caution">
    <text evidence="1">The sequence shown here is derived from an EMBL/GenBank/DDBJ whole genome shotgun (WGS) entry which is preliminary data.</text>
</comment>
<proteinExistence type="predicted"/>
<dbReference type="AlphaFoldDB" id="A0A9Q0RI87"/>
<name>A0A9Q0RI87_ANAIG</name>
<accession>A0A9Q0RI87</accession>
<dbReference type="OrthoDB" id="15735at2759"/>
<dbReference type="EMBL" id="JAPDFW010000006">
    <property type="protein sequence ID" value="KAJ5080608.1"/>
    <property type="molecule type" value="Genomic_DNA"/>
</dbReference>
<dbReference type="Gene3D" id="3.30.450.40">
    <property type="match status" value="1"/>
</dbReference>
<organism evidence="1 2">
    <name type="scientific">Anaeramoeba ignava</name>
    <name type="common">Anaerobic marine amoeba</name>
    <dbReference type="NCBI Taxonomy" id="1746090"/>
    <lineage>
        <taxon>Eukaryota</taxon>
        <taxon>Metamonada</taxon>
        <taxon>Anaeramoebidae</taxon>
        <taxon>Anaeramoeba</taxon>
    </lineage>
</organism>
<dbReference type="SUPFAM" id="SSF55781">
    <property type="entry name" value="GAF domain-like"/>
    <property type="match status" value="1"/>
</dbReference>
<sequence>MNFQNYLNLCDFKQKIPDDIKLNNIISEIKKQPTKILNSEEINQLYYYEIPEQTNDGVCSRSGKLAKEKFNLAKVIFDKNIEANDQESTLANNPNTQRLWKLNQSLKSLKEIIGNGADWAGIYRIIKSDSDDPFLIKEAYYGEPSRPIFPLDQDFQKRSNNSYVATHGKCRILNDIDSIIENQDSDAIYYMCSAKVKSELCSPIFFNHQIVGIIDVESWQKNYFNLERILQVMKFCFDLGEENIFLKQN</sequence>
<dbReference type="Proteomes" id="UP001149090">
    <property type="component" value="Unassembled WGS sequence"/>
</dbReference>
<evidence type="ECO:0000313" key="1">
    <source>
        <dbReference type="EMBL" id="KAJ5080608.1"/>
    </source>
</evidence>
<dbReference type="OMA" id="KSEICIP"/>
<keyword evidence="2" id="KW-1185">Reference proteome</keyword>
<dbReference type="InterPro" id="IPR029016">
    <property type="entry name" value="GAF-like_dom_sf"/>
</dbReference>
<gene>
    <name evidence="1" type="ORF">M0811_13924</name>
</gene>
<protein>
    <submittedName>
        <fullName evidence="1">Free methionine-r-sulfoxide reductase</fullName>
    </submittedName>
</protein>
<reference evidence="1" key="1">
    <citation type="submission" date="2022-10" db="EMBL/GenBank/DDBJ databases">
        <title>Novel sulphate-reducing endosymbionts in the free-living metamonad Anaeramoeba.</title>
        <authorList>
            <person name="Jerlstrom-Hultqvist J."/>
            <person name="Cepicka I."/>
            <person name="Gallot-Lavallee L."/>
            <person name="Salas-Leiva D."/>
            <person name="Curtis B.A."/>
            <person name="Zahonova K."/>
            <person name="Pipaliya S."/>
            <person name="Dacks J."/>
            <person name="Roger A.J."/>
        </authorList>
    </citation>
    <scope>NUCLEOTIDE SEQUENCE</scope>
    <source>
        <strain evidence="1">BMAN</strain>
    </source>
</reference>